<evidence type="ECO:0000313" key="3">
    <source>
        <dbReference type="Proteomes" id="UP000198882"/>
    </source>
</evidence>
<name>A0A1G8XSY5_9EURY</name>
<dbReference type="OrthoDB" id="118051at2157"/>
<keyword evidence="1" id="KW-0812">Transmembrane</keyword>
<reference evidence="3" key="1">
    <citation type="submission" date="2016-10" db="EMBL/GenBank/DDBJ databases">
        <authorList>
            <person name="Varghese N."/>
            <person name="Submissions S."/>
        </authorList>
    </citation>
    <scope>NUCLEOTIDE SEQUENCE [LARGE SCALE GENOMIC DNA]</scope>
    <source>
        <strain evidence="3">B4,CECT 8067,JCM 17497</strain>
    </source>
</reference>
<dbReference type="Proteomes" id="UP000198882">
    <property type="component" value="Unassembled WGS sequence"/>
</dbReference>
<organism evidence="2 3">
    <name type="scientific">Natronorubrum texcoconense</name>
    <dbReference type="NCBI Taxonomy" id="1095776"/>
    <lineage>
        <taxon>Archaea</taxon>
        <taxon>Methanobacteriati</taxon>
        <taxon>Methanobacteriota</taxon>
        <taxon>Stenosarchaea group</taxon>
        <taxon>Halobacteria</taxon>
        <taxon>Halobacteriales</taxon>
        <taxon>Natrialbaceae</taxon>
        <taxon>Natronorubrum</taxon>
    </lineage>
</organism>
<keyword evidence="1" id="KW-1133">Transmembrane helix</keyword>
<accession>A0A1G8XSY5</accession>
<proteinExistence type="predicted"/>
<sequence>MIDRRVDSSPKTRFDDRAVSEVVAFVLVFGMILVSVGLLYTVGFQAMHDYQENEQLTNAERAMDALSDNFNDVLRYSGVDQRYGEISMREGTVTTSGDGTAIDIEIGDEQLEDEYEQFDLGTDSTVNLGEFRYHDGGDSVAYEGGGLVRADESGSAVLKQPRITCKDETAIISLVSITGGDHSIQSSEGLGVTMSVNERYSTVIDVNDGDTVSIEASSTDSQYDTAWESALNSNGWDEGNCVEPDRLVVTIVEAEITF</sequence>
<dbReference type="AlphaFoldDB" id="A0A1G8XSY5"/>
<evidence type="ECO:0000313" key="2">
    <source>
        <dbReference type="EMBL" id="SDJ93732.1"/>
    </source>
</evidence>
<dbReference type="EMBL" id="FNFE01000002">
    <property type="protein sequence ID" value="SDJ93732.1"/>
    <property type="molecule type" value="Genomic_DNA"/>
</dbReference>
<dbReference type="RefSeq" id="WP_090304854.1">
    <property type="nucleotide sequence ID" value="NZ_FNFE01000002.1"/>
</dbReference>
<keyword evidence="1" id="KW-0472">Membrane</keyword>
<dbReference type="Pfam" id="PF23960">
    <property type="entry name" value="DUF7289"/>
    <property type="match status" value="1"/>
</dbReference>
<protein>
    <submittedName>
        <fullName evidence="2">Uncharacterized protein</fullName>
    </submittedName>
</protein>
<dbReference type="STRING" id="1095776.SAMN04515672_1891"/>
<keyword evidence="3" id="KW-1185">Reference proteome</keyword>
<feature type="transmembrane region" description="Helical" evidence="1">
    <location>
        <begin position="21"/>
        <end position="42"/>
    </location>
</feature>
<dbReference type="InterPro" id="IPR055713">
    <property type="entry name" value="DUF7289"/>
</dbReference>
<gene>
    <name evidence="2" type="ORF">SAMN04515672_1891</name>
</gene>
<evidence type="ECO:0000256" key="1">
    <source>
        <dbReference type="SAM" id="Phobius"/>
    </source>
</evidence>